<organism evidence="1 2">
    <name type="scientific">Winkia neuii subsp. anitrata</name>
    <dbReference type="NCBI Taxonomy" id="29318"/>
    <lineage>
        <taxon>Bacteria</taxon>
        <taxon>Bacillati</taxon>
        <taxon>Actinomycetota</taxon>
        <taxon>Actinomycetes</taxon>
        <taxon>Actinomycetales</taxon>
        <taxon>Actinomycetaceae</taxon>
        <taxon>Winkia</taxon>
    </lineage>
</organism>
<evidence type="ECO:0008006" key="3">
    <source>
        <dbReference type="Google" id="ProtNLM"/>
    </source>
</evidence>
<dbReference type="AlphaFoldDB" id="A0AB38XM14"/>
<dbReference type="Proteomes" id="UP001211044">
    <property type="component" value="Chromosome"/>
</dbReference>
<accession>A0AB38XM14</accession>
<reference evidence="1" key="1">
    <citation type="submission" date="2023-01" db="EMBL/GenBank/DDBJ databases">
        <title>Comparative Genomic Analysis of the Clinically-Derived Winkia Strain NY0527 Provides Evidence into the Taxonomic Reassignment of Winkia neuii and Characterizes Their Virulence Traits.</title>
        <authorList>
            <person name="Cai X."/>
            <person name="Peng Y."/>
            <person name="Li M."/>
            <person name="Qiu Y."/>
            <person name="Wang Y."/>
            <person name="Xu L."/>
            <person name="Hou Q."/>
        </authorList>
    </citation>
    <scope>NUCLEOTIDE SEQUENCE</scope>
    <source>
        <strain evidence="1">NY0527</strain>
    </source>
</reference>
<evidence type="ECO:0000313" key="1">
    <source>
        <dbReference type="EMBL" id="WCE45275.1"/>
    </source>
</evidence>
<dbReference type="EMBL" id="CP116394">
    <property type="protein sequence ID" value="WCE45275.1"/>
    <property type="molecule type" value="Genomic_DNA"/>
</dbReference>
<sequence length="477" mass="50642">MFQISGQTQIDGPALRALWQRVLGGLKERMEQPEFSRALGTAQAVASLGGAYEAVSQLPAEADVSWWGAEFAAACASFAEGRLGVAIAAGMQRASVNLPRVLRPVDFADFLLHFFEGVTDSLANVSTPSWIGQICESLEDRDDYLSIDQVVFLLALTLLYPVEEFADPGEALAAVVAAELSKVYSDDIRSDTLPEDPVAARLAKTTLADSLDIFETSAAWSDVSPKALQDTRARIDGYGGKAAWSAPEELLGESIMRSAVWHSSALVPLDVQTADVTIRYLQRRRGVETASNVIQLRPNSLTQLRMAFVACIEAPGIAQQVAKAGATVVLNASSTHALARAELTALAGGAAAVTYLCGSARAREFAASRARNDERVHVAGVRNDLDVLSFLEAGSSPQARSLADLEAVVADTVASLPPSWSTSELEEVQVDTTRPLRLLAASKDGPIEIANYEAALGTDLQIIYGGQAGQSLIGGIQ</sequence>
<protein>
    <recommendedName>
        <fullName evidence="3">Transaldolase</fullName>
    </recommendedName>
</protein>
<gene>
    <name evidence="1" type="ORF">PIG85_06285</name>
</gene>
<name>A0AB38XM14_9ACTO</name>
<dbReference type="RefSeq" id="WP_141740512.1">
    <property type="nucleotide sequence ID" value="NZ_CP116394.1"/>
</dbReference>
<dbReference type="KEGG" id="wne:PIG85_06285"/>
<proteinExistence type="predicted"/>
<evidence type="ECO:0000313" key="2">
    <source>
        <dbReference type="Proteomes" id="UP001211044"/>
    </source>
</evidence>